<gene>
    <name evidence="1" type="ORF">S03H2_20426</name>
</gene>
<dbReference type="EMBL" id="BARU01010764">
    <property type="protein sequence ID" value="GAH36987.1"/>
    <property type="molecule type" value="Genomic_DNA"/>
</dbReference>
<organism evidence="1">
    <name type="scientific">marine sediment metagenome</name>
    <dbReference type="NCBI Taxonomy" id="412755"/>
    <lineage>
        <taxon>unclassified sequences</taxon>
        <taxon>metagenomes</taxon>
        <taxon>ecological metagenomes</taxon>
    </lineage>
</organism>
<reference evidence="1" key="1">
    <citation type="journal article" date="2014" name="Front. Microbiol.">
        <title>High frequency of phylogenetically diverse reductive dehalogenase-homologous genes in deep subseafloor sedimentary metagenomes.</title>
        <authorList>
            <person name="Kawai M."/>
            <person name="Futagami T."/>
            <person name="Toyoda A."/>
            <person name="Takaki Y."/>
            <person name="Nishi S."/>
            <person name="Hori S."/>
            <person name="Arai W."/>
            <person name="Tsubouchi T."/>
            <person name="Morono Y."/>
            <person name="Uchiyama I."/>
            <person name="Ito T."/>
            <person name="Fujiyama A."/>
            <person name="Inagaki F."/>
            <person name="Takami H."/>
        </authorList>
    </citation>
    <scope>NUCLEOTIDE SEQUENCE</scope>
    <source>
        <strain evidence="1">Expedition CK06-06</strain>
    </source>
</reference>
<sequence>MFFCYVDFYFGPEKLRQIVDHESLTSPNTLLNDSNNLITQSRAQGYNKERERYIEKLLVAMKTSIEILIGSEISIKDQFIKLYDVDLQPAKESELDNLKEEFEDAYEGTGSLEERMNKLRI</sequence>
<evidence type="ECO:0000313" key="1">
    <source>
        <dbReference type="EMBL" id="GAH36987.1"/>
    </source>
</evidence>
<feature type="non-terminal residue" evidence="1">
    <location>
        <position position="121"/>
    </location>
</feature>
<name>X1EWR6_9ZZZZ</name>
<accession>X1EWR6</accession>
<protein>
    <submittedName>
        <fullName evidence="1">Uncharacterized protein</fullName>
    </submittedName>
</protein>
<proteinExistence type="predicted"/>
<dbReference type="AlphaFoldDB" id="X1EWR6"/>
<comment type="caution">
    <text evidence="1">The sequence shown here is derived from an EMBL/GenBank/DDBJ whole genome shotgun (WGS) entry which is preliminary data.</text>
</comment>